<name>A0AAD8IWV3_9APIA</name>
<reference evidence="6" key="2">
    <citation type="submission" date="2023-05" db="EMBL/GenBank/DDBJ databases">
        <authorList>
            <person name="Schelkunov M.I."/>
        </authorList>
    </citation>
    <scope>NUCLEOTIDE SEQUENCE</scope>
    <source>
        <strain evidence="6">Hsosn_3</strain>
        <tissue evidence="6">Leaf</tissue>
    </source>
</reference>
<protein>
    <submittedName>
        <fullName evidence="6">Glucan endo-1,3-beta-D-glucosidase</fullName>
    </submittedName>
</protein>
<accession>A0AAD8IWV3</accession>
<keyword evidence="7" id="KW-1185">Reference proteome</keyword>
<gene>
    <name evidence="6" type="ORF">POM88_012182</name>
</gene>
<dbReference type="PROSITE" id="PS00587">
    <property type="entry name" value="GLYCOSYL_HYDROL_F17"/>
    <property type="match status" value="1"/>
</dbReference>
<dbReference type="InterPro" id="IPR017853">
    <property type="entry name" value="GH"/>
</dbReference>
<evidence type="ECO:0000256" key="3">
    <source>
        <dbReference type="ARBA" id="ARBA00023295"/>
    </source>
</evidence>
<evidence type="ECO:0000256" key="4">
    <source>
        <dbReference type="RuleBase" id="RU004335"/>
    </source>
</evidence>
<sequence length="147" mass="16227">MLDAQLDVVHSALKLIHFDDIEIVIAETGWPSKGEPGQLGVEESAAEYNTKLMQHVTLGVGTPLMRNRTFETYIFGLFNENLKPCPISERNFGLFQPYMTPVYDIGILRKKAKVNYPSSPTPVVVGVPIIDSTFCVNTTEQADGGPK</sequence>
<dbReference type="EMBL" id="JAUIZM010000003">
    <property type="protein sequence ID" value="KAK1393126.1"/>
    <property type="molecule type" value="Genomic_DNA"/>
</dbReference>
<evidence type="ECO:0000256" key="5">
    <source>
        <dbReference type="RuleBase" id="RU004336"/>
    </source>
</evidence>
<keyword evidence="3 5" id="KW-0326">Glycosidase</keyword>
<dbReference type="InterPro" id="IPR044965">
    <property type="entry name" value="Glyco_hydro_17_plant"/>
</dbReference>
<dbReference type="AlphaFoldDB" id="A0AAD8IWV3"/>
<evidence type="ECO:0000313" key="7">
    <source>
        <dbReference type="Proteomes" id="UP001237642"/>
    </source>
</evidence>
<proteinExistence type="inferred from homology"/>
<dbReference type="GO" id="GO:0004553">
    <property type="term" value="F:hydrolase activity, hydrolyzing O-glycosyl compounds"/>
    <property type="evidence" value="ECO:0007669"/>
    <property type="project" value="InterPro"/>
</dbReference>
<dbReference type="GO" id="GO:0005975">
    <property type="term" value="P:carbohydrate metabolic process"/>
    <property type="evidence" value="ECO:0007669"/>
    <property type="project" value="InterPro"/>
</dbReference>
<dbReference type="SUPFAM" id="SSF51445">
    <property type="entry name" value="(Trans)glycosidases"/>
    <property type="match status" value="1"/>
</dbReference>
<evidence type="ECO:0000256" key="2">
    <source>
        <dbReference type="ARBA" id="ARBA00022801"/>
    </source>
</evidence>
<dbReference type="Pfam" id="PF00332">
    <property type="entry name" value="Glyco_hydro_17"/>
    <property type="match status" value="1"/>
</dbReference>
<comment type="similarity">
    <text evidence="1 4">Belongs to the glycosyl hydrolase 17 family.</text>
</comment>
<dbReference type="Proteomes" id="UP001237642">
    <property type="component" value="Unassembled WGS sequence"/>
</dbReference>
<evidence type="ECO:0000313" key="6">
    <source>
        <dbReference type="EMBL" id="KAK1393126.1"/>
    </source>
</evidence>
<dbReference type="InterPro" id="IPR000490">
    <property type="entry name" value="Glyco_hydro_17"/>
</dbReference>
<dbReference type="PANTHER" id="PTHR32227">
    <property type="entry name" value="GLUCAN ENDO-1,3-BETA-GLUCOSIDASE BG1-RELATED-RELATED"/>
    <property type="match status" value="1"/>
</dbReference>
<organism evidence="6 7">
    <name type="scientific">Heracleum sosnowskyi</name>
    <dbReference type="NCBI Taxonomy" id="360622"/>
    <lineage>
        <taxon>Eukaryota</taxon>
        <taxon>Viridiplantae</taxon>
        <taxon>Streptophyta</taxon>
        <taxon>Embryophyta</taxon>
        <taxon>Tracheophyta</taxon>
        <taxon>Spermatophyta</taxon>
        <taxon>Magnoliopsida</taxon>
        <taxon>eudicotyledons</taxon>
        <taxon>Gunneridae</taxon>
        <taxon>Pentapetalae</taxon>
        <taxon>asterids</taxon>
        <taxon>campanulids</taxon>
        <taxon>Apiales</taxon>
        <taxon>Apiaceae</taxon>
        <taxon>Apioideae</taxon>
        <taxon>apioid superclade</taxon>
        <taxon>Tordylieae</taxon>
        <taxon>Tordyliinae</taxon>
        <taxon>Heracleum</taxon>
    </lineage>
</organism>
<dbReference type="Gene3D" id="3.20.20.80">
    <property type="entry name" value="Glycosidases"/>
    <property type="match status" value="1"/>
</dbReference>
<reference evidence="6" key="1">
    <citation type="submission" date="2023-02" db="EMBL/GenBank/DDBJ databases">
        <title>Genome of toxic invasive species Heracleum sosnowskyi carries increased number of genes despite the absence of recent whole-genome duplications.</title>
        <authorList>
            <person name="Schelkunov M."/>
            <person name="Shtratnikova V."/>
            <person name="Makarenko M."/>
            <person name="Klepikova A."/>
            <person name="Omelchenko D."/>
            <person name="Novikova G."/>
            <person name="Obukhova E."/>
            <person name="Bogdanov V."/>
            <person name="Penin A."/>
            <person name="Logacheva M."/>
        </authorList>
    </citation>
    <scope>NUCLEOTIDE SEQUENCE</scope>
    <source>
        <strain evidence="6">Hsosn_3</strain>
        <tissue evidence="6">Leaf</tissue>
    </source>
</reference>
<comment type="caution">
    <text evidence="6">The sequence shown here is derived from an EMBL/GenBank/DDBJ whole genome shotgun (WGS) entry which is preliminary data.</text>
</comment>
<evidence type="ECO:0000256" key="1">
    <source>
        <dbReference type="ARBA" id="ARBA00008773"/>
    </source>
</evidence>
<keyword evidence="2 5" id="KW-0378">Hydrolase</keyword>